<feature type="signal peptide" evidence="1">
    <location>
        <begin position="1"/>
        <end position="22"/>
    </location>
</feature>
<dbReference type="EMBL" id="CP007128">
    <property type="protein sequence ID" value="AHG91413.1"/>
    <property type="molecule type" value="Genomic_DNA"/>
</dbReference>
<keyword evidence="1" id="KW-0732">Signal</keyword>
<dbReference type="InParanoid" id="W0RPJ4"/>
<sequence length="132" mass="13546">MLQRFRQRRLVAILAMAAVSNAAGYLGAQAPAPRTGRPTPKLLSNCDVTIESCGGDPVLGGGSTSGGWSATDQTTAACGTGARVQCRKDSSWKCLSWVPQYASGTLGVSGGGGTTTMVCSSSITTVTILYWP</sequence>
<organism evidence="2 3">
    <name type="scientific">Gemmatirosa kalamazoonensis</name>
    <dbReference type="NCBI Taxonomy" id="861299"/>
    <lineage>
        <taxon>Bacteria</taxon>
        <taxon>Pseudomonadati</taxon>
        <taxon>Gemmatimonadota</taxon>
        <taxon>Gemmatimonadia</taxon>
        <taxon>Gemmatimonadales</taxon>
        <taxon>Gemmatimonadaceae</taxon>
        <taxon>Gemmatirosa</taxon>
    </lineage>
</organism>
<dbReference type="Proteomes" id="UP000019151">
    <property type="component" value="Chromosome"/>
</dbReference>
<keyword evidence="3" id="KW-1185">Reference proteome</keyword>
<proteinExistence type="predicted"/>
<dbReference type="HOGENOM" id="CLU_1914049_0_0_0"/>
<gene>
    <name evidence="2" type="ORF">J421_3876</name>
</gene>
<dbReference type="KEGG" id="gba:J421_3876"/>
<dbReference type="RefSeq" id="WP_148306401.1">
    <property type="nucleotide sequence ID" value="NZ_CP007128.1"/>
</dbReference>
<name>W0RPJ4_9BACT</name>
<evidence type="ECO:0000256" key="1">
    <source>
        <dbReference type="SAM" id="SignalP"/>
    </source>
</evidence>
<feature type="chain" id="PRO_5004795238" evidence="1">
    <location>
        <begin position="23"/>
        <end position="132"/>
    </location>
</feature>
<accession>W0RPJ4</accession>
<dbReference type="STRING" id="861299.J421_3876"/>
<dbReference type="AlphaFoldDB" id="W0RPJ4"/>
<protein>
    <submittedName>
        <fullName evidence="2">Uncharacterized protein</fullName>
    </submittedName>
</protein>
<evidence type="ECO:0000313" key="3">
    <source>
        <dbReference type="Proteomes" id="UP000019151"/>
    </source>
</evidence>
<evidence type="ECO:0000313" key="2">
    <source>
        <dbReference type="EMBL" id="AHG91413.1"/>
    </source>
</evidence>
<reference evidence="2 3" key="1">
    <citation type="journal article" date="2014" name="Genome Announc.">
        <title>Genome Sequence and Methylome of Soil Bacterium Gemmatirosa kalamazoonensis KBS708T, a Member of the Rarely Cultivated Gemmatimonadetes Phylum.</title>
        <authorList>
            <person name="Debruyn J.M."/>
            <person name="Radosevich M."/>
            <person name="Wommack K.E."/>
            <person name="Polson S.W."/>
            <person name="Hauser L.J."/>
            <person name="Fawaz M.N."/>
            <person name="Korlach J."/>
            <person name="Tsai Y.C."/>
        </authorList>
    </citation>
    <scope>NUCLEOTIDE SEQUENCE [LARGE SCALE GENOMIC DNA]</scope>
    <source>
        <strain evidence="2 3">KBS708</strain>
    </source>
</reference>